<dbReference type="SUPFAM" id="SSF53850">
    <property type="entry name" value="Periplasmic binding protein-like II"/>
    <property type="match status" value="1"/>
</dbReference>
<dbReference type="RefSeq" id="WP_009565530.1">
    <property type="nucleotide sequence ID" value="NZ_AP025160.1"/>
</dbReference>
<keyword evidence="1" id="KW-0732">Signal</keyword>
<dbReference type="GeneID" id="65279448"/>
<comment type="caution">
    <text evidence="2">The sequence shown here is derived from an EMBL/GenBank/DDBJ whole genome shotgun (WGS) entry which is preliminary data.</text>
</comment>
<protein>
    <submittedName>
        <fullName evidence="2">ABC transporter substrate-binding protein</fullName>
    </submittedName>
</protein>
<organism evidence="2 3">
    <name type="scientific">Acidithiobacillus ferrooxidans</name>
    <name type="common">Thiobacillus ferrooxidans</name>
    <dbReference type="NCBI Taxonomy" id="920"/>
    <lineage>
        <taxon>Bacteria</taxon>
        <taxon>Pseudomonadati</taxon>
        <taxon>Pseudomonadota</taxon>
        <taxon>Acidithiobacillia</taxon>
        <taxon>Acidithiobacillales</taxon>
        <taxon>Acidithiobacillaceae</taxon>
        <taxon>Acidithiobacillus</taxon>
    </lineage>
</organism>
<dbReference type="OrthoDB" id="9802127at2"/>
<dbReference type="Gene3D" id="3.40.190.10">
    <property type="entry name" value="Periplasmic binding protein-like II"/>
    <property type="match status" value="2"/>
</dbReference>
<dbReference type="GO" id="GO:0030973">
    <property type="term" value="F:molybdate ion binding"/>
    <property type="evidence" value="ECO:0007669"/>
    <property type="project" value="TreeGrafter"/>
</dbReference>
<feature type="signal peptide" evidence="1">
    <location>
        <begin position="1"/>
        <end position="27"/>
    </location>
</feature>
<sequence length="337" mass="36581">MTKSSTLRLAPLLAAASLMVFGTCAVAADNGWGAPGEFHGTKSQVFPPWQNGANNPATSKGLDFTIPEVDNLPDFHGSIDNPKLSIFVGGNYFFAMAPLVAAFEKEHPEIKGRIYYETIPPGLLIRQMEHGNTITVGNMTWTVKPDVYAAGLQKVDYYVQHGLLKGPAVPYVTNDLTIMVPKGNPAHISGLQDLGKPGMRLVMPNPAWEGIARQIKMSLTKAGGPALATAVYDTKVKNGETILTEIHHRQSPMFLMQGRAVAGVTWKSEAIFQEKIGNPIGNVAIPAQFNTKAIYAAAAVKDAPHPKWAEAWVNFLKSPTALHIFEEYGFQPYTQGK</sequence>
<dbReference type="GO" id="GO:0015689">
    <property type="term" value="P:molybdate ion transport"/>
    <property type="evidence" value="ECO:0007669"/>
    <property type="project" value="TreeGrafter"/>
</dbReference>
<dbReference type="EMBL" id="QKQP01000006">
    <property type="protein sequence ID" value="PZD80405.1"/>
    <property type="molecule type" value="Genomic_DNA"/>
</dbReference>
<feature type="chain" id="PRO_5015967062" evidence="1">
    <location>
        <begin position="28"/>
        <end position="337"/>
    </location>
</feature>
<dbReference type="SMR" id="A0A2W1KD37"/>
<evidence type="ECO:0000313" key="3">
    <source>
        <dbReference type="Proteomes" id="UP000248886"/>
    </source>
</evidence>
<name>A0A2W1KD37_ACIFR</name>
<accession>A0A2W1KD37</accession>
<dbReference type="OMA" id="MTWTAKP"/>
<dbReference type="Proteomes" id="UP000248886">
    <property type="component" value="Unassembled WGS sequence"/>
</dbReference>
<reference evidence="2 3" key="1">
    <citation type="submission" date="2018-06" db="EMBL/GenBank/DDBJ databases">
        <title>Draft sequence of Acidithiobacillus ferrooxidans CCM 4253.</title>
        <authorList>
            <person name="Moya-Beltran A."/>
            <person name="Castro M."/>
            <person name="Covarrubias P.C."/>
            <person name="Issotta F."/>
            <person name="Janiczek O."/>
            <person name="Mandl M."/>
            <person name="Kucera J."/>
            <person name="Quatrini R."/>
        </authorList>
    </citation>
    <scope>NUCLEOTIDE SEQUENCE [LARGE SCALE GENOMIC DNA]</scope>
    <source>
        <strain evidence="2 3">CCM 4253</strain>
    </source>
</reference>
<dbReference type="AlphaFoldDB" id="A0A2W1KD37"/>
<dbReference type="InterPro" id="IPR050682">
    <property type="entry name" value="ModA/WtpA"/>
</dbReference>
<evidence type="ECO:0000256" key="1">
    <source>
        <dbReference type="SAM" id="SignalP"/>
    </source>
</evidence>
<dbReference type="PANTHER" id="PTHR30632:SF0">
    <property type="entry name" value="SULFATE-BINDING PROTEIN"/>
    <property type="match status" value="1"/>
</dbReference>
<dbReference type="Pfam" id="PF13531">
    <property type="entry name" value="SBP_bac_11"/>
    <property type="match status" value="1"/>
</dbReference>
<dbReference type="PANTHER" id="PTHR30632">
    <property type="entry name" value="MOLYBDATE-BINDING PERIPLASMIC PROTEIN"/>
    <property type="match status" value="1"/>
</dbReference>
<proteinExistence type="predicted"/>
<evidence type="ECO:0000313" key="2">
    <source>
        <dbReference type="EMBL" id="PZD80405.1"/>
    </source>
</evidence>
<gene>
    <name evidence="2" type="ORF">DN052_12975</name>
</gene>